<feature type="domain" description="Signal transduction histidine kinase HWE region" evidence="9">
    <location>
        <begin position="254"/>
        <end position="336"/>
    </location>
</feature>
<evidence type="ECO:0000256" key="4">
    <source>
        <dbReference type="ARBA" id="ARBA00022679"/>
    </source>
</evidence>
<reference evidence="10 11" key="1">
    <citation type="submission" date="2019-12" db="EMBL/GenBank/DDBJ databases">
        <title>Genomic-based taxomic classification of the family Erythrobacteraceae.</title>
        <authorList>
            <person name="Xu L."/>
        </authorList>
    </citation>
    <scope>NUCLEOTIDE SEQUENCE [LARGE SCALE GENOMIC DNA]</scope>
    <source>
        <strain evidence="10 11">100921-2</strain>
    </source>
</reference>
<evidence type="ECO:0000313" key="11">
    <source>
        <dbReference type="Proteomes" id="UP000439522"/>
    </source>
</evidence>
<keyword evidence="11" id="KW-1185">Reference proteome</keyword>
<dbReference type="Pfam" id="PF07536">
    <property type="entry name" value="HWE_HK"/>
    <property type="match status" value="1"/>
</dbReference>
<keyword evidence="8" id="KW-1133">Transmembrane helix</keyword>
<comment type="catalytic activity">
    <reaction evidence="1">
        <text>ATP + protein L-histidine = ADP + protein N-phospho-L-histidine.</text>
        <dbReference type="EC" id="2.7.13.3"/>
    </reaction>
</comment>
<evidence type="ECO:0000313" key="10">
    <source>
        <dbReference type="EMBL" id="MXO75178.1"/>
    </source>
</evidence>
<evidence type="ECO:0000256" key="7">
    <source>
        <dbReference type="ARBA" id="ARBA00022840"/>
    </source>
</evidence>
<evidence type="ECO:0000256" key="6">
    <source>
        <dbReference type="ARBA" id="ARBA00022777"/>
    </source>
</evidence>
<evidence type="ECO:0000256" key="8">
    <source>
        <dbReference type="SAM" id="Phobius"/>
    </source>
</evidence>
<dbReference type="SMART" id="SM00911">
    <property type="entry name" value="HWE_HK"/>
    <property type="match status" value="1"/>
</dbReference>
<organism evidence="10 11">
    <name type="scientific">Tsuneonella aeria</name>
    <dbReference type="NCBI Taxonomy" id="1837929"/>
    <lineage>
        <taxon>Bacteria</taxon>
        <taxon>Pseudomonadati</taxon>
        <taxon>Pseudomonadota</taxon>
        <taxon>Alphaproteobacteria</taxon>
        <taxon>Sphingomonadales</taxon>
        <taxon>Erythrobacteraceae</taxon>
        <taxon>Tsuneonella</taxon>
    </lineage>
</organism>
<keyword evidence="8" id="KW-0472">Membrane</keyword>
<dbReference type="EC" id="2.7.13.3" evidence="2"/>
<dbReference type="SUPFAM" id="SSF55874">
    <property type="entry name" value="ATPase domain of HSP90 chaperone/DNA topoisomerase II/histidine kinase"/>
    <property type="match status" value="1"/>
</dbReference>
<evidence type="ECO:0000256" key="3">
    <source>
        <dbReference type="ARBA" id="ARBA00022553"/>
    </source>
</evidence>
<dbReference type="Gene3D" id="3.30.565.10">
    <property type="entry name" value="Histidine kinase-like ATPase, C-terminal domain"/>
    <property type="match status" value="1"/>
</dbReference>
<keyword evidence="4" id="KW-0808">Transferase</keyword>
<keyword evidence="5" id="KW-0547">Nucleotide-binding</keyword>
<dbReference type="EMBL" id="WTZA01000001">
    <property type="protein sequence ID" value="MXO75178.1"/>
    <property type="molecule type" value="Genomic_DNA"/>
</dbReference>
<keyword evidence="6 10" id="KW-0418">Kinase</keyword>
<dbReference type="InterPro" id="IPR036890">
    <property type="entry name" value="HATPase_C_sf"/>
</dbReference>
<keyword evidence="7" id="KW-0067">ATP-binding</keyword>
<evidence type="ECO:0000256" key="1">
    <source>
        <dbReference type="ARBA" id="ARBA00000085"/>
    </source>
</evidence>
<evidence type="ECO:0000256" key="2">
    <source>
        <dbReference type="ARBA" id="ARBA00012438"/>
    </source>
</evidence>
<accession>A0A6I4TFG1</accession>
<proteinExistence type="predicted"/>
<dbReference type="GO" id="GO:0005524">
    <property type="term" value="F:ATP binding"/>
    <property type="evidence" value="ECO:0007669"/>
    <property type="project" value="UniProtKB-KW"/>
</dbReference>
<dbReference type="InterPro" id="IPR011102">
    <property type="entry name" value="Sig_transdc_His_kinase_HWE"/>
</dbReference>
<dbReference type="AlphaFoldDB" id="A0A6I4TFG1"/>
<gene>
    <name evidence="10" type="ORF">GRI40_08110</name>
</gene>
<dbReference type="InterPro" id="IPR007891">
    <property type="entry name" value="CHASE3"/>
</dbReference>
<feature type="transmembrane region" description="Helical" evidence="8">
    <location>
        <begin position="203"/>
        <end position="222"/>
    </location>
</feature>
<dbReference type="Pfam" id="PF05227">
    <property type="entry name" value="CHASE3"/>
    <property type="match status" value="1"/>
</dbReference>
<comment type="caution">
    <text evidence="10">The sequence shown here is derived from an EMBL/GenBank/DDBJ whole genome shotgun (WGS) entry which is preliminary data.</text>
</comment>
<dbReference type="Proteomes" id="UP000439522">
    <property type="component" value="Unassembled WGS sequence"/>
</dbReference>
<feature type="transmembrane region" description="Helical" evidence="8">
    <location>
        <begin position="22"/>
        <end position="47"/>
    </location>
</feature>
<keyword evidence="8" id="KW-0812">Transmembrane</keyword>
<protein>
    <recommendedName>
        <fullName evidence="2">histidine kinase</fullName>
        <ecNumber evidence="2">2.7.13.3</ecNumber>
    </recommendedName>
</protein>
<dbReference type="CDD" id="cd19410">
    <property type="entry name" value="HK9-like_sensor"/>
    <property type="match status" value="1"/>
</dbReference>
<keyword evidence="3" id="KW-0597">Phosphoprotein</keyword>
<dbReference type="PANTHER" id="PTHR41523">
    <property type="entry name" value="TWO-COMPONENT SYSTEM SENSOR PROTEIN"/>
    <property type="match status" value="1"/>
</dbReference>
<dbReference type="PANTHER" id="PTHR41523:SF8">
    <property type="entry name" value="ETHYLENE RESPONSE SENSOR PROTEIN"/>
    <property type="match status" value="1"/>
</dbReference>
<sequence>MAGAMSAAGTPAKSRASGLRRAYAHAATLAVFALVAASLLGVVLLIYRTVEAERTQRDRVAQMSAVLAELVSVNRAVLNAETGQRGYLLTLDRRYLGPYLAAREQYGPALSRLDKLLEPVASPRQRHLLAQVENLTNSKFGEMADSVSMVERGALLDARTSMLSDEGMEVMVRLRAAIRELEMIEQEQLAAATRDAAEAEGRVLPLLGALLAMLLLALGLGYRLVGRTARAEAEAAQASVVAEARDRADLLARELNHRVKNLFAVILAIVRMSAKDTPEAQPVAERIAERIHALVASHEVTQGSASGEGARLRTLVESTVRPYLSSERQVALDGPDIVLPARQVTPLGLVLHELTTNAVKYGCWSSGGDLAVSWWVEDGMASIDWREHFPGTDEEPERTGFGSLLMTSAARQLRGTIERRFTGAGVAVSMRIPITDEHPVA</sequence>
<evidence type="ECO:0000259" key="9">
    <source>
        <dbReference type="SMART" id="SM00911"/>
    </source>
</evidence>
<evidence type="ECO:0000256" key="5">
    <source>
        <dbReference type="ARBA" id="ARBA00022741"/>
    </source>
</evidence>
<dbReference type="GO" id="GO:0004673">
    <property type="term" value="F:protein histidine kinase activity"/>
    <property type="evidence" value="ECO:0007669"/>
    <property type="project" value="UniProtKB-EC"/>
</dbReference>
<name>A0A6I4TFG1_9SPHN</name>